<organism evidence="2 3">
    <name type="scientific">Ajellomyces capsulatus</name>
    <name type="common">Darling's disease fungus</name>
    <name type="synonym">Histoplasma capsulatum</name>
    <dbReference type="NCBI Taxonomy" id="5037"/>
    <lineage>
        <taxon>Eukaryota</taxon>
        <taxon>Fungi</taxon>
        <taxon>Dikarya</taxon>
        <taxon>Ascomycota</taxon>
        <taxon>Pezizomycotina</taxon>
        <taxon>Eurotiomycetes</taxon>
        <taxon>Eurotiomycetidae</taxon>
        <taxon>Onygenales</taxon>
        <taxon>Ajellomycetaceae</taxon>
        <taxon>Histoplasma</taxon>
    </lineage>
</organism>
<sequence>MAAITDPSAIAKSRIAAVASMKREVEHFTNIKKLLEEAQDQFCELICDDDDVGVAYLTLEEAQDLVLNGKATKESHIDEEEAVLVELFAADDVSRTTKAEIYACVSRLQADRRKCEDERQHIDSHGYSGNQNDEDSGCNFDNKNDNKVMDMGFKAG</sequence>
<dbReference type="EMBL" id="CP069110">
    <property type="protein sequence ID" value="QSS60090.1"/>
    <property type="molecule type" value="Genomic_DNA"/>
</dbReference>
<proteinExistence type="predicted"/>
<evidence type="ECO:0000313" key="3">
    <source>
        <dbReference type="Proteomes" id="UP000663671"/>
    </source>
</evidence>
<name>A0A8A1M423_AJECA</name>
<evidence type="ECO:0000256" key="1">
    <source>
        <dbReference type="SAM" id="MobiDB-lite"/>
    </source>
</evidence>
<dbReference type="AlphaFoldDB" id="A0A8A1M423"/>
<evidence type="ECO:0000313" key="2">
    <source>
        <dbReference type="EMBL" id="QSS60090.1"/>
    </source>
</evidence>
<reference evidence="2" key="1">
    <citation type="submission" date="2021-01" db="EMBL/GenBank/DDBJ databases">
        <title>Chromosome-level genome assembly of a human fungal pathogen reveals clustering of transcriptionally co-regulated genes.</title>
        <authorList>
            <person name="Voorhies M."/>
            <person name="Cohen S."/>
            <person name="Shea T.P."/>
            <person name="Petrus S."/>
            <person name="Munoz J.F."/>
            <person name="Poplawski S."/>
            <person name="Goldman W.E."/>
            <person name="Michael T."/>
            <person name="Cuomo C.A."/>
            <person name="Sil A."/>
            <person name="Beyhan S."/>
        </authorList>
    </citation>
    <scope>NUCLEOTIDE SEQUENCE</scope>
    <source>
        <strain evidence="2">WU24</strain>
    </source>
</reference>
<gene>
    <name evidence="2" type="ORF">I7I51_04886</name>
</gene>
<protein>
    <submittedName>
        <fullName evidence="2">Uncharacterized protein</fullName>
    </submittedName>
</protein>
<dbReference type="Proteomes" id="UP000663671">
    <property type="component" value="Chromosome 4"/>
</dbReference>
<feature type="region of interest" description="Disordered" evidence="1">
    <location>
        <begin position="121"/>
        <end position="144"/>
    </location>
</feature>
<accession>A0A8A1M423</accession>
<dbReference type="OrthoDB" id="4187350at2759"/>
<dbReference type="VEuPathDB" id="FungiDB:I7I51_04886"/>